<dbReference type="AlphaFoldDB" id="A0A9D4V789"/>
<reference evidence="1" key="1">
    <citation type="submission" date="2021-01" db="EMBL/GenBank/DDBJ databases">
        <title>Adiantum capillus-veneris genome.</title>
        <authorList>
            <person name="Fang Y."/>
            <person name="Liao Q."/>
        </authorList>
    </citation>
    <scope>NUCLEOTIDE SEQUENCE</scope>
    <source>
        <strain evidence="1">H3</strain>
        <tissue evidence="1">Leaf</tissue>
    </source>
</reference>
<dbReference type="OrthoDB" id="549779at2759"/>
<evidence type="ECO:0000313" key="2">
    <source>
        <dbReference type="Proteomes" id="UP000886520"/>
    </source>
</evidence>
<evidence type="ECO:0000313" key="1">
    <source>
        <dbReference type="EMBL" id="KAI5080923.1"/>
    </source>
</evidence>
<sequence>MSAGSGRNYSCTDIVLLDTSAAQEVCDRPALTVRVFGNGEGKGNWQFHMEDNEELENALNNPKKVKKVLDTIQQMFGDMVLDESKYGFVSNYNQTILFRRAAIVAMKTLEYSPVVKIGSTPLVAFLYVLVEAYNHQGDKNRLGRSKVSTTPSKGYVLTFPVVIEVTSIGRRTSRVNSMTVCAKRAQEHLGLLVLQEKRRQCAQMENMSSTILMYRISTRMSLHLRSDIFVNMEAFQNEVQEMEDMLASLVAEIAVE</sequence>
<protein>
    <submittedName>
        <fullName evidence="1">Uncharacterized protein</fullName>
    </submittedName>
</protein>
<dbReference type="EMBL" id="JABFUD020000004">
    <property type="protein sequence ID" value="KAI5080923.1"/>
    <property type="molecule type" value="Genomic_DNA"/>
</dbReference>
<accession>A0A9D4V789</accession>
<keyword evidence="2" id="KW-1185">Reference proteome</keyword>
<dbReference type="Proteomes" id="UP000886520">
    <property type="component" value="Chromosome 4"/>
</dbReference>
<gene>
    <name evidence="1" type="ORF">GOP47_0004106</name>
</gene>
<organism evidence="1 2">
    <name type="scientific">Adiantum capillus-veneris</name>
    <name type="common">Maidenhair fern</name>
    <dbReference type="NCBI Taxonomy" id="13818"/>
    <lineage>
        <taxon>Eukaryota</taxon>
        <taxon>Viridiplantae</taxon>
        <taxon>Streptophyta</taxon>
        <taxon>Embryophyta</taxon>
        <taxon>Tracheophyta</taxon>
        <taxon>Polypodiopsida</taxon>
        <taxon>Polypodiidae</taxon>
        <taxon>Polypodiales</taxon>
        <taxon>Pteridineae</taxon>
        <taxon>Pteridaceae</taxon>
        <taxon>Vittarioideae</taxon>
        <taxon>Adiantum</taxon>
    </lineage>
</organism>
<comment type="caution">
    <text evidence="1">The sequence shown here is derived from an EMBL/GenBank/DDBJ whole genome shotgun (WGS) entry which is preliminary data.</text>
</comment>
<name>A0A9D4V789_ADICA</name>
<proteinExistence type="predicted"/>